<organism evidence="1 2">
    <name type="scientific">Aspergillus tanneri</name>
    <dbReference type="NCBI Taxonomy" id="1220188"/>
    <lineage>
        <taxon>Eukaryota</taxon>
        <taxon>Fungi</taxon>
        <taxon>Dikarya</taxon>
        <taxon>Ascomycota</taxon>
        <taxon>Pezizomycotina</taxon>
        <taxon>Eurotiomycetes</taxon>
        <taxon>Eurotiomycetidae</taxon>
        <taxon>Eurotiales</taxon>
        <taxon>Aspergillaceae</taxon>
        <taxon>Aspergillus</taxon>
        <taxon>Aspergillus subgen. Circumdati</taxon>
    </lineage>
</organism>
<name>A0A4S3JAX9_9EURO</name>
<proteinExistence type="predicted"/>
<dbReference type="SUPFAM" id="SSF52833">
    <property type="entry name" value="Thioredoxin-like"/>
    <property type="match status" value="1"/>
</dbReference>
<gene>
    <name evidence="1" type="ORF">EYZ11_010358</name>
</gene>
<dbReference type="STRING" id="1220188.A0A4S3JAX9"/>
<dbReference type="InterPro" id="IPR036249">
    <property type="entry name" value="Thioredoxin-like_sf"/>
</dbReference>
<sequence length="264" mass="29802">MSSIMDHGSSLKSALVVSPAEYRAARLSLLEKEKEATRALDALAAERRQLPIVEVTKSYSFSIICPKDGQRHDIGLSDLFFGRRQLIIYHFMFDPSWEAGCSGCTLMGDSFPPLEHLHSRSTSVVAVSRAPIEKIEKYKKRMGWTFPWVSSYGSDFNYDMHTTQDEAIRPVEYNYKAKDELPDFLTKGEQPGSSVFYRGDGKIGEVGKIYHTYSTYARGGEHLINTFGWLDMTPLGRQDGESGHPGLGFLRKDEYSQEELKGLH</sequence>
<protein>
    <recommendedName>
        <fullName evidence="3">Thioredoxin domain-containing protein</fullName>
    </recommendedName>
</protein>
<dbReference type="VEuPathDB" id="FungiDB:EYZ11_010358"/>
<comment type="caution">
    <text evidence="1">The sequence shown here is derived from an EMBL/GenBank/DDBJ whole genome shotgun (WGS) entry which is preliminary data.</text>
</comment>
<accession>A0A4S3JAX9</accession>
<reference evidence="1 2" key="1">
    <citation type="submission" date="2019-03" db="EMBL/GenBank/DDBJ databases">
        <title>The genome sequence of a newly discovered highly antifungal drug resistant Aspergillus species, Aspergillus tanneri NIH 1004.</title>
        <authorList>
            <person name="Mounaud S."/>
            <person name="Singh I."/>
            <person name="Joardar V."/>
            <person name="Pakala S."/>
            <person name="Pakala S."/>
            <person name="Venepally P."/>
            <person name="Hoover J."/>
            <person name="Nierman W."/>
            <person name="Chung J."/>
            <person name="Losada L."/>
        </authorList>
    </citation>
    <scope>NUCLEOTIDE SEQUENCE [LARGE SCALE GENOMIC DNA]</scope>
    <source>
        <strain evidence="1 2">NIH1004</strain>
    </source>
</reference>
<dbReference type="Pfam" id="PF05988">
    <property type="entry name" value="DUF899"/>
    <property type="match status" value="1"/>
</dbReference>
<dbReference type="Proteomes" id="UP000308092">
    <property type="component" value="Unassembled WGS sequence"/>
</dbReference>
<evidence type="ECO:0008006" key="3">
    <source>
        <dbReference type="Google" id="ProtNLM"/>
    </source>
</evidence>
<dbReference type="EMBL" id="SOSA01000550">
    <property type="protein sequence ID" value="THC90181.1"/>
    <property type="molecule type" value="Genomic_DNA"/>
</dbReference>
<evidence type="ECO:0000313" key="1">
    <source>
        <dbReference type="EMBL" id="THC90181.1"/>
    </source>
</evidence>
<dbReference type="InterPro" id="IPR010296">
    <property type="entry name" value="DUF899_thioredox"/>
</dbReference>
<dbReference type="AlphaFoldDB" id="A0A4S3JAX9"/>
<keyword evidence="2" id="KW-1185">Reference proteome</keyword>
<evidence type="ECO:0000313" key="2">
    <source>
        <dbReference type="Proteomes" id="UP000308092"/>
    </source>
</evidence>